<evidence type="ECO:0000313" key="1">
    <source>
        <dbReference type="EMBL" id="KAF2008559.1"/>
    </source>
</evidence>
<dbReference type="InterPro" id="IPR022698">
    <property type="entry name" value="OrsD"/>
</dbReference>
<dbReference type="GeneID" id="54280310"/>
<accession>A0A6A5X6K6</accession>
<feature type="non-terminal residue" evidence="1">
    <location>
        <position position="259"/>
    </location>
</feature>
<sequence length="259" mass="29805">RDLLEQLNLHVNEPEPVIICRACQFGLHGTVKSITDHVVEKHNHSPHVTKQLRELLKPYTIPSPTQLALRPDQSPPHPHLAIHLGNACKHCGYRTTSTELMGRHLSSKHNVKRKASTSPRCRENRGQALLGEWKEMEKRHEEEMQMMDAAAAKTDKTGWFTRTGWLQHLAKRNLVHLAHAIKLPTRSEPKLKQTARLVELLVEQSVAGLSTLARETRRWLRSAKREEIDQRPIARLQNPESQARYAGYLVMFVCYFLRI</sequence>
<dbReference type="Proteomes" id="UP000799778">
    <property type="component" value="Unassembled WGS sequence"/>
</dbReference>
<dbReference type="OrthoDB" id="5050681at2759"/>
<gene>
    <name evidence="1" type="ORF">BU24DRAFT_319607</name>
</gene>
<evidence type="ECO:0000313" key="2">
    <source>
        <dbReference type="Proteomes" id="UP000799778"/>
    </source>
</evidence>
<protein>
    <recommendedName>
        <fullName evidence="3">C2H2-type domain-containing protein</fullName>
    </recommendedName>
</protein>
<dbReference type="RefSeq" id="XP_033376898.1">
    <property type="nucleotide sequence ID" value="XM_033522913.1"/>
</dbReference>
<dbReference type="EMBL" id="ML978083">
    <property type="protein sequence ID" value="KAF2008559.1"/>
    <property type="molecule type" value="Genomic_DNA"/>
</dbReference>
<reference evidence="1" key="1">
    <citation type="journal article" date="2020" name="Stud. Mycol.">
        <title>101 Dothideomycetes genomes: a test case for predicting lifestyles and emergence of pathogens.</title>
        <authorList>
            <person name="Haridas S."/>
            <person name="Albert R."/>
            <person name="Binder M."/>
            <person name="Bloem J."/>
            <person name="Labutti K."/>
            <person name="Salamov A."/>
            <person name="Andreopoulos B."/>
            <person name="Baker S."/>
            <person name="Barry K."/>
            <person name="Bills G."/>
            <person name="Bluhm B."/>
            <person name="Cannon C."/>
            <person name="Castanera R."/>
            <person name="Culley D."/>
            <person name="Daum C."/>
            <person name="Ezra D."/>
            <person name="Gonzalez J."/>
            <person name="Henrissat B."/>
            <person name="Kuo A."/>
            <person name="Liang C."/>
            <person name="Lipzen A."/>
            <person name="Lutzoni F."/>
            <person name="Magnuson J."/>
            <person name="Mondo S."/>
            <person name="Nolan M."/>
            <person name="Ohm R."/>
            <person name="Pangilinan J."/>
            <person name="Park H.-J."/>
            <person name="Ramirez L."/>
            <person name="Alfaro M."/>
            <person name="Sun H."/>
            <person name="Tritt A."/>
            <person name="Yoshinaga Y."/>
            <person name="Zwiers L.-H."/>
            <person name="Turgeon B."/>
            <person name="Goodwin S."/>
            <person name="Spatafora J."/>
            <person name="Crous P."/>
            <person name="Grigoriev I."/>
        </authorList>
    </citation>
    <scope>NUCLEOTIDE SEQUENCE</scope>
    <source>
        <strain evidence="1">CBS 175.79</strain>
    </source>
</reference>
<dbReference type="AlphaFoldDB" id="A0A6A5X6K6"/>
<evidence type="ECO:0008006" key="3">
    <source>
        <dbReference type="Google" id="ProtNLM"/>
    </source>
</evidence>
<keyword evidence="2" id="KW-1185">Reference proteome</keyword>
<feature type="non-terminal residue" evidence="1">
    <location>
        <position position="1"/>
    </location>
</feature>
<organism evidence="1 2">
    <name type="scientific">Aaosphaeria arxii CBS 175.79</name>
    <dbReference type="NCBI Taxonomy" id="1450172"/>
    <lineage>
        <taxon>Eukaryota</taxon>
        <taxon>Fungi</taxon>
        <taxon>Dikarya</taxon>
        <taxon>Ascomycota</taxon>
        <taxon>Pezizomycotina</taxon>
        <taxon>Dothideomycetes</taxon>
        <taxon>Pleosporomycetidae</taxon>
        <taxon>Pleosporales</taxon>
        <taxon>Pleosporales incertae sedis</taxon>
        <taxon>Aaosphaeria</taxon>
    </lineage>
</organism>
<dbReference type="Pfam" id="PF12013">
    <property type="entry name" value="OrsD"/>
    <property type="match status" value="1"/>
</dbReference>
<proteinExistence type="predicted"/>
<name>A0A6A5X6K6_9PLEO</name>